<dbReference type="GO" id="GO:0046872">
    <property type="term" value="F:metal ion binding"/>
    <property type="evidence" value="ECO:0007669"/>
    <property type="project" value="UniProtKB-KW"/>
</dbReference>
<dbReference type="PANTHER" id="PTHR22930:SF289">
    <property type="entry name" value="DDE TNP4 DOMAIN-CONTAINING PROTEIN-RELATED"/>
    <property type="match status" value="1"/>
</dbReference>
<evidence type="ECO:0000256" key="5">
    <source>
        <dbReference type="ARBA" id="ARBA00015519"/>
    </source>
</evidence>
<feature type="non-terminal residue" evidence="14">
    <location>
        <position position="1"/>
    </location>
</feature>
<gene>
    <name evidence="14" type="ORF">g.26677</name>
</gene>
<dbReference type="InterPro" id="IPR045249">
    <property type="entry name" value="HARBI1-like"/>
</dbReference>
<evidence type="ECO:0000256" key="6">
    <source>
        <dbReference type="ARBA" id="ARBA00022490"/>
    </source>
</evidence>
<keyword evidence="6" id="KW-0963">Cytoplasm</keyword>
<keyword evidence="9" id="KW-0378">Hydrolase</keyword>
<keyword evidence="8" id="KW-0479">Metal-binding</keyword>
<keyword evidence="10" id="KW-0539">Nucleus</keyword>
<dbReference type="GO" id="GO:0005634">
    <property type="term" value="C:nucleus"/>
    <property type="evidence" value="ECO:0007669"/>
    <property type="project" value="UniProtKB-SubCell"/>
</dbReference>
<sequence length="381" mass="43002">NCLVVDCYALICVVNSMEEIIEVRYWTKSKMKILKKMPQLEEDQFELEQELTISLRGMKLNFLPDRMRKRTANIVLDMIRDDVRCATNKNRAISPEVKLLVALKFYASGGFLVNVGDHSGIHKSTTSKIVKQVSEAIARLRPQFISMPSSHNELSIVKAGFYEKARFPNCVGALDCSHVKIQSLGGEHAEHFRNRKGIFSINVQGVCDSALLFRNVVARWPGSTHDSHIFTSSRLKQDFENGLFGNGVLVGDSGYACTNYLIPPLDNPILQEEQLYQESQIRTRNPIERCFGVWKRRFPVLALGIRLKVDRLESVCVATAILHNICTMEGDDTPPVSPQELAAIDALQDVPGNAGQVREGGQREVNQQTRSQLIYKYFRNM</sequence>
<evidence type="ECO:0000256" key="2">
    <source>
        <dbReference type="ARBA" id="ARBA00004123"/>
    </source>
</evidence>
<evidence type="ECO:0000256" key="8">
    <source>
        <dbReference type="ARBA" id="ARBA00022723"/>
    </source>
</evidence>
<evidence type="ECO:0000256" key="10">
    <source>
        <dbReference type="ARBA" id="ARBA00023242"/>
    </source>
</evidence>
<comment type="similarity">
    <text evidence="4">Belongs to the HARBI1 family.</text>
</comment>
<comment type="function">
    <text evidence="12">Transposase-derived protein that may have nuclease activity. Does not have transposase activity.</text>
</comment>
<name>A0A1B6KEC0_9HEMI</name>
<dbReference type="PANTHER" id="PTHR22930">
    <property type="match status" value="1"/>
</dbReference>
<dbReference type="AlphaFoldDB" id="A0A1B6KEC0"/>
<dbReference type="EMBL" id="GEBQ01030196">
    <property type="protein sequence ID" value="JAT09781.1"/>
    <property type="molecule type" value="Transcribed_RNA"/>
</dbReference>
<evidence type="ECO:0000256" key="1">
    <source>
        <dbReference type="ARBA" id="ARBA00001968"/>
    </source>
</evidence>
<evidence type="ECO:0000256" key="4">
    <source>
        <dbReference type="ARBA" id="ARBA00006958"/>
    </source>
</evidence>
<evidence type="ECO:0000256" key="3">
    <source>
        <dbReference type="ARBA" id="ARBA00004496"/>
    </source>
</evidence>
<evidence type="ECO:0000256" key="11">
    <source>
        <dbReference type="ARBA" id="ARBA00030126"/>
    </source>
</evidence>
<dbReference type="GO" id="GO:0005737">
    <property type="term" value="C:cytoplasm"/>
    <property type="evidence" value="ECO:0007669"/>
    <property type="project" value="UniProtKB-SubCell"/>
</dbReference>
<comment type="cofactor">
    <cofactor evidence="1">
        <name>a divalent metal cation</name>
        <dbReference type="ChEBI" id="CHEBI:60240"/>
    </cofactor>
</comment>
<dbReference type="PRINTS" id="PR02086">
    <property type="entry name" value="PUTNUCHARBI1"/>
</dbReference>
<proteinExistence type="inferred from homology"/>
<evidence type="ECO:0000313" key="14">
    <source>
        <dbReference type="EMBL" id="JAT09781.1"/>
    </source>
</evidence>
<dbReference type="InterPro" id="IPR026103">
    <property type="entry name" value="HARBI1_animal"/>
</dbReference>
<organism evidence="14">
    <name type="scientific">Graphocephala atropunctata</name>
    <dbReference type="NCBI Taxonomy" id="36148"/>
    <lineage>
        <taxon>Eukaryota</taxon>
        <taxon>Metazoa</taxon>
        <taxon>Ecdysozoa</taxon>
        <taxon>Arthropoda</taxon>
        <taxon>Hexapoda</taxon>
        <taxon>Insecta</taxon>
        <taxon>Pterygota</taxon>
        <taxon>Neoptera</taxon>
        <taxon>Paraneoptera</taxon>
        <taxon>Hemiptera</taxon>
        <taxon>Auchenorrhyncha</taxon>
        <taxon>Membracoidea</taxon>
        <taxon>Cicadellidae</taxon>
        <taxon>Cicadellinae</taxon>
        <taxon>Cicadellini</taxon>
        <taxon>Graphocephala</taxon>
    </lineage>
</organism>
<evidence type="ECO:0000259" key="13">
    <source>
        <dbReference type="Pfam" id="PF13359"/>
    </source>
</evidence>
<dbReference type="InterPro" id="IPR027806">
    <property type="entry name" value="HARBI1_dom"/>
</dbReference>
<dbReference type="GO" id="GO:0016787">
    <property type="term" value="F:hydrolase activity"/>
    <property type="evidence" value="ECO:0007669"/>
    <property type="project" value="UniProtKB-KW"/>
</dbReference>
<evidence type="ECO:0000256" key="7">
    <source>
        <dbReference type="ARBA" id="ARBA00022722"/>
    </source>
</evidence>
<dbReference type="GO" id="GO:0004518">
    <property type="term" value="F:nuclease activity"/>
    <property type="evidence" value="ECO:0007669"/>
    <property type="project" value="UniProtKB-KW"/>
</dbReference>
<dbReference type="Pfam" id="PF13359">
    <property type="entry name" value="DDE_Tnp_4"/>
    <property type="match status" value="1"/>
</dbReference>
<feature type="domain" description="DDE Tnp4" evidence="13">
    <location>
        <begin position="174"/>
        <end position="324"/>
    </location>
</feature>
<protein>
    <recommendedName>
        <fullName evidence="5">Putative nuclease HARBI1</fullName>
    </recommendedName>
    <alternativeName>
        <fullName evidence="11">Harbinger transposase-derived nuclease</fullName>
    </alternativeName>
</protein>
<evidence type="ECO:0000256" key="9">
    <source>
        <dbReference type="ARBA" id="ARBA00022801"/>
    </source>
</evidence>
<keyword evidence="7" id="KW-0540">Nuclease</keyword>
<accession>A0A1B6KEC0</accession>
<comment type="subcellular location">
    <subcellularLocation>
        <location evidence="3">Cytoplasm</location>
    </subcellularLocation>
    <subcellularLocation>
        <location evidence="2">Nucleus</location>
    </subcellularLocation>
</comment>
<evidence type="ECO:0000256" key="12">
    <source>
        <dbReference type="ARBA" id="ARBA00045850"/>
    </source>
</evidence>
<reference evidence="14" key="1">
    <citation type="submission" date="2015-11" db="EMBL/GenBank/DDBJ databases">
        <title>De novo transcriptome assembly of four potential Pierce s Disease insect vectors from Arizona vineyards.</title>
        <authorList>
            <person name="Tassone E.E."/>
        </authorList>
    </citation>
    <scope>NUCLEOTIDE SEQUENCE</scope>
</reference>